<keyword evidence="3" id="KW-1185">Reference proteome</keyword>
<dbReference type="InterPro" id="IPR015943">
    <property type="entry name" value="WD40/YVTN_repeat-like_dom_sf"/>
</dbReference>
<feature type="domain" description="Pyrrolo-quinoline quinone repeat" evidence="1">
    <location>
        <begin position="85"/>
        <end position="324"/>
    </location>
</feature>
<dbReference type="RefSeq" id="WP_125030647.1">
    <property type="nucleotide sequence ID" value="NZ_JAPXVP010000001.1"/>
</dbReference>
<dbReference type="Gene3D" id="2.130.10.10">
    <property type="entry name" value="YVTN repeat-like/Quinoprotein amine dehydrogenase"/>
    <property type="match status" value="2"/>
</dbReference>
<evidence type="ECO:0000259" key="1">
    <source>
        <dbReference type="Pfam" id="PF13360"/>
    </source>
</evidence>
<dbReference type="AlphaFoldDB" id="A0A425Y0U6"/>
<dbReference type="InterPro" id="IPR018391">
    <property type="entry name" value="PQQ_b-propeller_rpt"/>
</dbReference>
<dbReference type="InterPro" id="IPR011047">
    <property type="entry name" value="Quinoprotein_ADH-like_sf"/>
</dbReference>
<dbReference type="SUPFAM" id="SSF50998">
    <property type="entry name" value="Quinoprotein alcohol dehydrogenase-like"/>
    <property type="match status" value="1"/>
</dbReference>
<reference evidence="2 3" key="1">
    <citation type="submission" date="2018-07" db="EMBL/GenBank/DDBJ databases">
        <title>Draft genome sequence of Ancylomarina sp. M1P.</title>
        <authorList>
            <person name="Yadav S."/>
            <person name="Villanueva L."/>
            <person name="Damste J.S.S."/>
        </authorList>
    </citation>
    <scope>NUCLEOTIDE SEQUENCE [LARGE SCALE GENOMIC DNA]</scope>
    <source>
        <strain evidence="2 3">M1P</strain>
    </source>
</reference>
<dbReference type="PANTHER" id="PTHR34512">
    <property type="entry name" value="CELL SURFACE PROTEIN"/>
    <property type="match status" value="1"/>
</dbReference>
<dbReference type="SMART" id="SM00564">
    <property type="entry name" value="PQQ"/>
    <property type="match status" value="4"/>
</dbReference>
<evidence type="ECO:0000313" key="2">
    <source>
        <dbReference type="EMBL" id="RRG21494.1"/>
    </source>
</evidence>
<gene>
    <name evidence="2" type="ORF">DWB61_09435</name>
</gene>
<name>A0A425Y0U6_9BACT</name>
<comment type="caution">
    <text evidence="2">The sequence shown here is derived from an EMBL/GenBank/DDBJ whole genome shotgun (WGS) entry which is preliminary data.</text>
</comment>
<protein>
    <recommendedName>
        <fullName evidence="1">Pyrrolo-quinoline quinone repeat domain-containing protein</fullName>
    </recommendedName>
</protein>
<dbReference type="OrthoDB" id="1091598at2"/>
<sequence length="404" mass="44939">MKNLSLLICLVLFFSCTPKKKEVSQWRGENRTGIYDESNLLTEWPADGPVLLWEHEGVGNGYGSPVITHDKLFINGEIDSLAYLMAFDLKGEMLWKTEFGRDWTKNFVGSRSAPTVVNGLVYVASSMGDIACIDTETGEKKWGLNMIEKFKGKNTRFGYSQSLEIDGDLVYCAPGGEDVNIVALDRFTGETKWTNKAFGEVPAYCSPLLLEFPTRNVLVTFSDNALFGLESQTGELLWSHMQDTLCDIHGNTPIFEDGYLYYVAGCGNGTVKLQISKDGSQITEMWRNKQLDNIMGGAVKVNDKIFASGHRKKKWKAIDSNSGDMVDSLKFGRGATIAANGFLYCYNEQGKVALVKTEPKMEIISSFKVEKGTKEHFAQPVINNGILYIRHGNVLMAYNIKAQG</sequence>
<dbReference type="Pfam" id="PF13360">
    <property type="entry name" value="PQQ_2"/>
    <property type="match status" value="1"/>
</dbReference>
<dbReference type="EMBL" id="QQWG01000008">
    <property type="protein sequence ID" value="RRG21494.1"/>
    <property type="molecule type" value="Genomic_DNA"/>
</dbReference>
<organism evidence="2 3">
    <name type="scientific">Ancylomarina euxinus</name>
    <dbReference type="NCBI Taxonomy" id="2283627"/>
    <lineage>
        <taxon>Bacteria</taxon>
        <taxon>Pseudomonadati</taxon>
        <taxon>Bacteroidota</taxon>
        <taxon>Bacteroidia</taxon>
        <taxon>Marinilabiliales</taxon>
        <taxon>Marinifilaceae</taxon>
        <taxon>Ancylomarina</taxon>
    </lineage>
</organism>
<dbReference type="PROSITE" id="PS51257">
    <property type="entry name" value="PROKAR_LIPOPROTEIN"/>
    <property type="match status" value="1"/>
</dbReference>
<dbReference type="InterPro" id="IPR002372">
    <property type="entry name" value="PQQ_rpt_dom"/>
</dbReference>
<accession>A0A425Y0U6</accession>
<dbReference type="Proteomes" id="UP000285794">
    <property type="component" value="Unassembled WGS sequence"/>
</dbReference>
<dbReference type="PANTHER" id="PTHR34512:SF30">
    <property type="entry name" value="OUTER MEMBRANE PROTEIN ASSEMBLY FACTOR BAMB"/>
    <property type="match status" value="1"/>
</dbReference>
<proteinExistence type="predicted"/>
<evidence type="ECO:0000313" key="3">
    <source>
        <dbReference type="Proteomes" id="UP000285794"/>
    </source>
</evidence>